<dbReference type="STRING" id="39947.A0A0P0VCL8"/>
<feature type="chain" id="PRO_5006056264" evidence="1">
    <location>
        <begin position="29"/>
        <end position="143"/>
    </location>
</feature>
<evidence type="ECO:0000256" key="1">
    <source>
        <dbReference type="SAM" id="SignalP"/>
    </source>
</evidence>
<feature type="domain" description="Inhibitor I9" evidence="2">
    <location>
        <begin position="74"/>
        <end position="134"/>
    </location>
</feature>
<dbReference type="Gene3D" id="3.30.70.80">
    <property type="entry name" value="Peptidase S8 propeptide/proteinase inhibitor I9"/>
    <property type="match status" value="1"/>
</dbReference>
<dbReference type="PaxDb" id="39947-A0A0P0VCL8"/>
<keyword evidence="4" id="KW-1185">Reference proteome</keyword>
<reference evidence="3 4" key="3">
    <citation type="journal article" date="2013" name="Rice">
        <title>Improvement of the Oryza sativa Nipponbare reference genome using next generation sequence and optical map data.</title>
        <authorList>
            <person name="Kawahara Y."/>
            <person name="de la Bastide M."/>
            <person name="Hamilton J.P."/>
            <person name="Kanamori H."/>
            <person name="McCombie W.R."/>
            <person name="Ouyang S."/>
            <person name="Schwartz D.C."/>
            <person name="Tanaka T."/>
            <person name="Wu J."/>
            <person name="Zhou S."/>
            <person name="Childs K.L."/>
            <person name="Davidson R.M."/>
            <person name="Lin H."/>
            <person name="Quesada-Ocampo L."/>
            <person name="Vaillancourt B."/>
            <person name="Sakai H."/>
            <person name="Lee S.S."/>
            <person name="Kim J."/>
            <person name="Numa H."/>
            <person name="Itoh T."/>
            <person name="Buell C.R."/>
            <person name="Matsumoto T."/>
        </authorList>
    </citation>
    <scope>NUCLEOTIDE SEQUENCE [LARGE SCALE GENOMIC DNA]</scope>
    <source>
        <strain evidence="4">cv. Nipponbare</strain>
    </source>
</reference>
<accession>A0A0P0VCL8</accession>
<name>A0A0P0VCL8_ORYSJ</name>
<dbReference type="InParanoid" id="A0A0P0VCL8"/>
<reference evidence="4" key="1">
    <citation type="journal article" date="2005" name="Nature">
        <title>The map-based sequence of the rice genome.</title>
        <authorList>
            <consortium name="International rice genome sequencing project (IRGSP)"/>
            <person name="Matsumoto T."/>
            <person name="Wu J."/>
            <person name="Kanamori H."/>
            <person name="Katayose Y."/>
            <person name="Fujisawa M."/>
            <person name="Namiki N."/>
            <person name="Mizuno H."/>
            <person name="Yamamoto K."/>
            <person name="Antonio B.A."/>
            <person name="Baba T."/>
            <person name="Sakata K."/>
            <person name="Nagamura Y."/>
            <person name="Aoki H."/>
            <person name="Arikawa K."/>
            <person name="Arita K."/>
            <person name="Bito T."/>
            <person name="Chiden Y."/>
            <person name="Fujitsuka N."/>
            <person name="Fukunaka R."/>
            <person name="Hamada M."/>
            <person name="Harada C."/>
            <person name="Hayashi A."/>
            <person name="Hijishita S."/>
            <person name="Honda M."/>
            <person name="Hosokawa S."/>
            <person name="Ichikawa Y."/>
            <person name="Idonuma A."/>
            <person name="Iijima M."/>
            <person name="Ikeda M."/>
            <person name="Ikeno M."/>
            <person name="Ito K."/>
            <person name="Ito S."/>
            <person name="Ito T."/>
            <person name="Ito Y."/>
            <person name="Ito Y."/>
            <person name="Iwabuchi A."/>
            <person name="Kamiya K."/>
            <person name="Karasawa W."/>
            <person name="Kurita K."/>
            <person name="Katagiri S."/>
            <person name="Kikuta A."/>
            <person name="Kobayashi H."/>
            <person name="Kobayashi N."/>
            <person name="Machita K."/>
            <person name="Maehara T."/>
            <person name="Masukawa M."/>
            <person name="Mizubayashi T."/>
            <person name="Mukai Y."/>
            <person name="Nagasaki H."/>
            <person name="Nagata Y."/>
            <person name="Naito S."/>
            <person name="Nakashima M."/>
            <person name="Nakama Y."/>
            <person name="Nakamichi Y."/>
            <person name="Nakamura M."/>
            <person name="Meguro A."/>
            <person name="Negishi M."/>
            <person name="Ohta I."/>
            <person name="Ohta T."/>
            <person name="Okamoto M."/>
            <person name="Ono N."/>
            <person name="Saji S."/>
            <person name="Sakaguchi M."/>
            <person name="Sakai K."/>
            <person name="Shibata M."/>
            <person name="Shimokawa T."/>
            <person name="Song J."/>
            <person name="Takazaki Y."/>
            <person name="Terasawa K."/>
            <person name="Tsugane M."/>
            <person name="Tsuji K."/>
            <person name="Ueda S."/>
            <person name="Waki K."/>
            <person name="Yamagata H."/>
            <person name="Yamamoto M."/>
            <person name="Yamamoto S."/>
            <person name="Yamane H."/>
            <person name="Yoshiki S."/>
            <person name="Yoshihara R."/>
            <person name="Yukawa K."/>
            <person name="Zhong H."/>
            <person name="Yano M."/>
            <person name="Yuan Q."/>
            <person name="Ouyang S."/>
            <person name="Liu J."/>
            <person name="Jones K.M."/>
            <person name="Gansberger K."/>
            <person name="Moffat K."/>
            <person name="Hill J."/>
            <person name="Bera J."/>
            <person name="Fadrosh D."/>
            <person name="Jin S."/>
            <person name="Johri S."/>
            <person name="Kim M."/>
            <person name="Overton L."/>
            <person name="Reardon M."/>
            <person name="Tsitrin T."/>
            <person name="Vuong H."/>
            <person name="Weaver B."/>
            <person name="Ciecko A."/>
            <person name="Tallon L."/>
            <person name="Jackson J."/>
            <person name="Pai G."/>
            <person name="Aken S.V."/>
            <person name="Utterback T."/>
            <person name="Reidmuller S."/>
            <person name="Feldblyum T."/>
            <person name="Hsiao J."/>
            <person name="Zismann V."/>
            <person name="Iobst S."/>
            <person name="de Vazeille A.R."/>
            <person name="Buell C.R."/>
            <person name="Ying K."/>
            <person name="Li Y."/>
            <person name="Lu T."/>
            <person name="Huang Y."/>
            <person name="Zhao Q."/>
            <person name="Feng Q."/>
            <person name="Zhang L."/>
            <person name="Zhu J."/>
            <person name="Weng Q."/>
            <person name="Mu J."/>
            <person name="Lu Y."/>
            <person name="Fan D."/>
            <person name="Liu Y."/>
            <person name="Guan J."/>
            <person name="Zhang Y."/>
            <person name="Yu S."/>
            <person name="Liu X."/>
            <person name="Zhang Y."/>
            <person name="Hong G."/>
            <person name="Han B."/>
            <person name="Choisne N."/>
            <person name="Demange N."/>
            <person name="Orjeda G."/>
            <person name="Samain S."/>
            <person name="Cattolico L."/>
            <person name="Pelletier E."/>
            <person name="Couloux A."/>
            <person name="Segurens B."/>
            <person name="Wincker P."/>
            <person name="D'Hont A."/>
            <person name="Scarpelli C."/>
            <person name="Weissenbach J."/>
            <person name="Salanoubat M."/>
            <person name="Quetier F."/>
            <person name="Yu Y."/>
            <person name="Kim H.R."/>
            <person name="Rambo T."/>
            <person name="Currie J."/>
            <person name="Collura K."/>
            <person name="Luo M."/>
            <person name="Yang T."/>
            <person name="Ammiraju J.S.S."/>
            <person name="Engler F."/>
            <person name="Soderlund C."/>
            <person name="Wing R.A."/>
            <person name="Palmer L.E."/>
            <person name="de la Bastide M."/>
            <person name="Spiegel L."/>
            <person name="Nascimento L."/>
            <person name="Zutavern T."/>
            <person name="O'Shaughnessy A."/>
            <person name="Dike S."/>
            <person name="Dedhia N."/>
            <person name="Preston R."/>
            <person name="Balija V."/>
            <person name="McCombie W.R."/>
            <person name="Chow T."/>
            <person name="Chen H."/>
            <person name="Chung M."/>
            <person name="Chen C."/>
            <person name="Shaw J."/>
            <person name="Wu H."/>
            <person name="Hsiao K."/>
            <person name="Chao Y."/>
            <person name="Chu M."/>
            <person name="Cheng C."/>
            <person name="Hour A."/>
            <person name="Lee P."/>
            <person name="Lin S."/>
            <person name="Lin Y."/>
            <person name="Liou J."/>
            <person name="Liu S."/>
            <person name="Hsing Y."/>
            <person name="Raghuvanshi S."/>
            <person name="Mohanty A."/>
            <person name="Bharti A.K."/>
            <person name="Gaur A."/>
            <person name="Gupta V."/>
            <person name="Kumar D."/>
            <person name="Ravi V."/>
            <person name="Vij S."/>
            <person name="Kapur A."/>
            <person name="Khurana P."/>
            <person name="Khurana P."/>
            <person name="Khurana J.P."/>
            <person name="Tyagi A.K."/>
            <person name="Gaikwad K."/>
            <person name="Singh A."/>
            <person name="Dalal V."/>
            <person name="Srivastava S."/>
            <person name="Dixit A."/>
            <person name="Pal A.K."/>
            <person name="Ghazi I.A."/>
            <person name="Yadav M."/>
            <person name="Pandit A."/>
            <person name="Bhargava A."/>
            <person name="Sureshbabu K."/>
            <person name="Batra K."/>
            <person name="Sharma T.R."/>
            <person name="Mohapatra T."/>
            <person name="Singh N.K."/>
            <person name="Messing J."/>
            <person name="Nelson A.B."/>
            <person name="Fuks G."/>
            <person name="Kavchok S."/>
            <person name="Keizer G."/>
            <person name="Linton E."/>
            <person name="Llaca V."/>
            <person name="Song R."/>
            <person name="Tanyolac B."/>
            <person name="Young S."/>
            <person name="Ho-Il K."/>
            <person name="Hahn J.H."/>
            <person name="Sangsakoo G."/>
            <person name="Vanavichit A."/>
            <person name="de Mattos Luiz.A.T."/>
            <person name="Zimmer P.D."/>
            <person name="Malone G."/>
            <person name="Dellagostin O."/>
            <person name="de Oliveira A.C."/>
            <person name="Bevan M."/>
            <person name="Bancroft I."/>
            <person name="Minx P."/>
            <person name="Cordum H."/>
            <person name="Wilson R."/>
            <person name="Cheng Z."/>
            <person name="Jin W."/>
            <person name="Jiang J."/>
            <person name="Leong S.A."/>
            <person name="Iwama H."/>
            <person name="Gojobori T."/>
            <person name="Itoh T."/>
            <person name="Niimura Y."/>
            <person name="Fujii Y."/>
            <person name="Habara T."/>
            <person name="Sakai H."/>
            <person name="Sato Y."/>
            <person name="Wilson G."/>
            <person name="Kumar K."/>
            <person name="McCouch S."/>
            <person name="Juretic N."/>
            <person name="Hoen D."/>
            <person name="Wright S."/>
            <person name="Bruskiewich R."/>
            <person name="Bureau T."/>
            <person name="Miyao A."/>
            <person name="Hirochika H."/>
            <person name="Nishikawa T."/>
            <person name="Kadowaki K."/>
            <person name="Sugiura M."/>
            <person name="Burr B."/>
            <person name="Sasaki T."/>
        </authorList>
    </citation>
    <scope>NUCLEOTIDE SEQUENCE [LARGE SCALE GENOMIC DNA]</scope>
    <source>
        <strain evidence="4">cv. Nipponbare</strain>
    </source>
</reference>
<dbReference type="Pfam" id="PF05922">
    <property type="entry name" value="Inhibitor_I9"/>
    <property type="match status" value="1"/>
</dbReference>
<dbReference type="InterPro" id="IPR010259">
    <property type="entry name" value="S8pro/Inhibitor_I9"/>
</dbReference>
<dbReference type="Proteomes" id="UP000059680">
    <property type="component" value="Chromosome 1"/>
</dbReference>
<sequence length="143" mass="15450">MEMAARVFALFLGTTIILVVSTAPHAHSYPAAAALHHQCIGAPAIGGENPLEYKEYIVLLRPWPDAATAGMDDDDGARRSWCLSFLPGNITAGGKPRLVRSYKHVVNGFAALLTEAEMDAVSKKPGFWRCFQNGIARLCLQAP</sequence>
<gene>
    <name evidence="3" type="ordered locus">Os01g0932400</name>
    <name evidence="3" type="ORF">OSNPB_010932400</name>
</gene>
<feature type="signal peptide" evidence="1">
    <location>
        <begin position="1"/>
        <end position="28"/>
    </location>
</feature>
<proteinExistence type="predicted"/>
<protein>
    <submittedName>
        <fullName evidence="3">Os01g0932400 protein</fullName>
    </submittedName>
</protein>
<keyword evidence="1" id="KW-0732">Signal</keyword>
<evidence type="ECO:0000313" key="4">
    <source>
        <dbReference type="Proteomes" id="UP000059680"/>
    </source>
</evidence>
<reference evidence="3 4" key="2">
    <citation type="journal article" date="2013" name="Plant Cell Physiol.">
        <title>Rice Annotation Project Database (RAP-DB): an integrative and interactive database for rice genomics.</title>
        <authorList>
            <person name="Sakai H."/>
            <person name="Lee S.S."/>
            <person name="Tanaka T."/>
            <person name="Numa H."/>
            <person name="Kim J."/>
            <person name="Kawahara Y."/>
            <person name="Wakimoto H."/>
            <person name="Yang C.C."/>
            <person name="Iwamoto M."/>
            <person name="Abe T."/>
            <person name="Yamada Y."/>
            <person name="Muto A."/>
            <person name="Inokuchi H."/>
            <person name="Ikemura T."/>
            <person name="Matsumoto T."/>
            <person name="Sasaki T."/>
            <person name="Itoh T."/>
        </authorList>
    </citation>
    <scope>NUCLEOTIDE SEQUENCE [LARGE SCALE GENOMIC DNA]</scope>
    <source>
        <strain evidence="4">cv. Nipponbare</strain>
    </source>
</reference>
<dbReference type="FunCoup" id="A0A0P0VCL8">
    <property type="interactions" value="735"/>
</dbReference>
<dbReference type="InterPro" id="IPR037045">
    <property type="entry name" value="S8pro/Inhibitor_I9_sf"/>
</dbReference>
<organism evidence="3 4">
    <name type="scientific">Oryza sativa subsp. japonica</name>
    <name type="common">Rice</name>
    <dbReference type="NCBI Taxonomy" id="39947"/>
    <lineage>
        <taxon>Eukaryota</taxon>
        <taxon>Viridiplantae</taxon>
        <taxon>Streptophyta</taxon>
        <taxon>Embryophyta</taxon>
        <taxon>Tracheophyta</taxon>
        <taxon>Spermatophyta</taxon>
        <taxon>Magnoliopsida</taxon>
        <taxon>Liliopsida</taxon>
        <taxon>Poales</taxon>
        <taxon>Poaceae</taxon>
        <taxon>BOP clade</taxon>
        <taxon>Oryzoideae</taxon>
        <taxon>Oryzeae</taxon>
        <taxon>Oryzinae</taxon>
        <taxon>Oryza</taxon>
        <taxon>Oryza sativa</taxon>
    </lineage>
</organism>
<evidence type="ECO:0000259" key="2">
    <source>
        <dbReference type="Pfam" id="PF05922"/>
    </source>
</evidence>
<dbReference type="EMBL" id="AP014957">
    <property type="protein sequence ID" value="BAS76050.1"/>
    <property type="molecule type" value="Genomic_DNA"/>
</dbReference>
<evidence type="ECO:0000313" key="3">
    <source>
        <dbReference type="EMBL" id="BAS76050.1"/>
    </source>
</evidence>
<dbReference type="AlphaFoldDB" id="A0A0P0VCL8"/>